<evidence type="ECO:0000256" key="2">
    <source>
        <dbReference type="RuleBase" id="RU004328"/>
    </source>
</evidence>
<dbReference type="OrthoDB" id="435754at2759"/>
<evidence type="ECO:0000313" key="4">
    <source>
        <dbReference type="Proteomes" id="UP000504607"/>
    </source>
</evidence>
<feature type="chain" id="PRO_5027085461" evidence="3">
    <location>
        <begin position="26"/>
        <end position="265"/>
    </location>
</feature>
<dbReference type="RefSeq" id="XP_073116462.1">
    <property type="nucleotide sequence ID" value="XM_073260361.1"/>
</dbReference>
<evidence type="ECO:0000256" key="1">
    <source>
        <dbReference type="ARBA" id="ARBA00007469"/>
    </source>
</evidence>
<dbReference type="Pfam" id="PF00445">
    <property type="entry name" value="Ribonuclease_T2"/>
    <property type="match status" value="1"/>
</dbReference>
<dbReference type="GO" id="GO:0005576">
    <property type="term" value="C:extracellular region"/>
    <property type="evidence" value="ECO:0007669"/>
    <property type="project" value="TreeGrafter"/>
</dbReference>
<dbReference type="SUPFAM" id="SSF55895">
    <property type="entry name" value="Ribonuclease Rh-like"/>
    <property type="match status" value="1"/>
</dbReference>
<dbReference type="PANTHER" id="PTHR11240:SF57">
    <property type="entry name" value="OS09G0538000 PROTEIN"/>
    <property type="match status" value="1"/>
</dbReference>
<protein>
    <submittedName>
        <fullName evidence="5">Ribonuclease 1</fullName>
    </submittedName>
</protein>
<comment type="similarity">
    <text evidence="1 2">Belongs to the RNase T2 family.</text>
</comment>
<organism evidence="4 5">
    <name type="scientific">Elaeis guineensis var. tenera</name>
    <name type="common">Oil palm</name>
    <dbReference type="NCBI Taxonomy" id="51953"/>
    <lineage>
        <taxon>Eukaryota</taxon>
        <taxon>Viridiplantae</taxon>
        <taxon>Streptophyta</taxon>
        <taxon>Embryophyta</taxon>
        <taxon>Tracheophyta</taxon>
        <taxon>Spermatophyta</taxon>
        <taxon>Magnoliopsida</taxon>
        <taxon>Liliopsida</taxon>
        <taxon>Arecaceae</taxon>
        <taxon>Arecoideae</taxon>
        <taxon>Cocoseae</taxon>
        <taxon>Elaeidinae</taxon>
        <taxon>Elaeis</taxon>
    </lineage>
</organism>
<name>A0A6I9QR90_ELAGV</name>
<feature type="signal peptide" evidence="3">
    <location>
        <begin position="1"/>
        <end position="25"/>
    </location>
</feature>
<dbReference type="GO" id="GO:0003723">
    <property type="term" value="F:RNA binding"/>
    <property type="evidence" value="ECO:0007669"/>
    <property type="project" value="InterPro"/>
</dbReference>
<reference evidence="5" key="1">
    <citation type="submission" date="2025-08" db="UniProtKB">
        <authorList>
            <consortium name="RefSeq"/>
        </authorList>
    </citation>
    <scope>IDENTIFICATION</scope>
</reference>
<keyword evidence="4" id="KW-1185">Reference proteome</keyword>
<dbReference type="Gene3D" id="3.90.730.10">
    <property type="entry name" value="Ribonuclease T2-like"/>
    <property type="match status" value="1"/>
</dbReference>
<gene>
    <name evidence="5" type="primary">LOC105038639</name>
</gene>
<dbReference type="AlphaFoldDB" id="A0A6I9QR90"/>
<dbReference type="InParanoid" id="A0A6I9QR90"/>
<keyword evidence="3" id="KW-0732">Signal</keyword>
<dbReference type="RefSeq" id="XP_010912809.1">
    <property type="nucleotide sequence ID" value="XM_010914507.3"/>
</dbReference>
<evidence type="ECO:0000313" key="5">
    <source>
        <dbReference type="RefSeq" id="XP_010912809.1"/>
    </source>
</evidence>
<evidence type="ECO:0000256" key="3">
    <source>
        <dbReference type="SAM" id="SignalP"/>
    </source>
</evidence>
<dbReference type="InterPro" id="IPR036430">
    <property type="entry name" value="RNase_T2-like_sf"/>
</dbReference>
<sequence>MARSKALPLLFFLGLLSFSFSPAIATIKFNFFYLTLMWPGTYCNGIPFNKCCRPTAGTPAPDFFVQALKPYNITTGETVTECAIECCFSLKLVKKLIDDLNHYWSDVSCPSNNGHRLWEDVWCTYGTCSNLTESVYFQRALALRAQVNLLSIFKRNGIVPSSTKYYSLKGIQKALKGIPGSSTVVECNRQWLFFGDYYLYKIHICISSDAKSIISCPIKKSTINCGSEVKFLPFDPRELPVSTGAHNMPAANPIKMPAAAIDMDM</sequence>
<dbReference type="GeneID" id="105038639"/>
<dbReference type="GO" id="GO:0033897">
    <property type="term" value="F:ribonuclease T2 activity"/>
    <property type="evidence" value="ECO:0007669"/>
    <property type="project" value="InterPro"/>
</dbReference>
<accession>A0A6I9QR90</accession>
<dbReference type="InterPro" id="IPR001568">
    <property type="entry name" value="RNase_T2-like"/>
</dbReference>
<dbReference type="Proteomes" id="UP000504607">
    <property type="component" value="Chromosome 2"/>
</dbReference>
<dbReference type="PANTHER" id="PTHR11240">
    <property type="entry name" value="RIBONUCLEASE T2"/>
    <property type="match status" value="1"/>
</dbReference>
<dbReference type="GO" id="GO:0006401">
    <property type="term" value="P:RNA catabolic process"/>
    <property type="evidence" value="ECO:0007669"/>
    <property type="project" value="TreeGrafter"/>
</dbReference>
<proteinExistence type="inferred from homology"/>